<keyword evidence="3" id="KW-1185">Reference proteome</keyword>
<proteinExistence type="predicted"/>
<sequence>MKKIKKLFSIIIAAIVIAAIIPVYSFAQDDDGKIDLYRAFSNQNDIMKNQVGSRVYKWSMYLPDDGMVYKSDRANFFNMSTNSYRANIQLMVSKNEDELTLEDILYKMQNSSRQQNYWIWGDKEYNMEIATDSYNQRFIKVVKTEKYYDYFLVDKAAEEFSDYIENRIYIANNYIYNLTVQMQGEFYRGHQDMFNKLVNSFKTSYDSNNPNIKELSESVSTTREFKNNSYGWKITLSPYYKVDGVPNSRNQSFSPVYSDEELNMMNTKTEENNDVKINEGITVSLISSSGNKETASSFAQKEIDMIKNNYNSSVYEILKNEPFNKNGMDAQRVVIRFKTTTNNSYVVSSLYVVGNGYKYLVNAIIKDDKYKDANKRKDFDNMIESFTLDSSLLSKYLGKIVSADSLIDFNAARELKTKKYDFKTKLTKGWDILSKNSEMFGYYDKYMYMPEEYYYNDGNVSNIEYVSAFEPVSNININMTAGLNANPIDDIVSDNVSSYLRDSDIAIGVAKIKIQSAEYNGAQIFKISKEYDIKEINDFVNSDATKIYNLDRTSNIYQYIVKIGKDTFTQTITIPVSKTSDKNMKNIKSIWENTTINKVNYSTLSLNFKDRKLSEFDKMNK</sequence>
<gene>
    <name evidence="2" type="ORF">SAMN05443428_11125</name>
</gene>
<evidence type="ECO:0000313" key="2">
    <source>
        <dbReference type="EMBL" id="SKA91234.1"/>
    </source>
</evidence>
<reference evidence="3" key="1">
    <citation type="submission" date="2017-02" db="EMBL/GenBank/DDBJ databases">
        <authorList>
            <person name="Varghese N."/>
            <person name="Submissions S."/>
        </authorList>
    </citation>
    <scope>NUCLEOTIDE SEQUENCE [LARGE SCALE GENOMIC DNA]</scope>
    <source>
        <strain evidence="3">USBA 833</strain>
    </source>
</reference>
<evidence type="ECO:0000256" key="1">
    <source>
        <dbReference type="SAM" id="SignalP"/>
    </source>
</evidence>
<evidence type="ECO:0000313" key="3">
    <source>
        <dbReference type="Proteomes" id="UP000190105"/>
    </source>
</evidence>
<dbReference type="AlphaFoldDB" id="A0A1T4XNV6"/>
<organism evidence="2 3">
    <name type="scientific">Caloramator quimbayensis</name>
    <dbReference type="NCBI Taxonomy" id="1147123"/>
    <lineage>
        <taxon>Bacteria</taxon>
        <taxon>Bacillati</taxon>
        <taxon>Bacillota</taxon>
        <taxon>Clostridia</taxon>
        <taxon>Eubacteriales</taxon>
        <taxon>Clostridiaceae</taxon>
        <taxon>Caloramator</taxon>
    </lineage>
</organism>
<dbReference type="STRING" id="1147123.SAMN05443428_11125"/>
<feature type="chain" id="PRO_5012346094" evidence="1">
    <location>
        <begin position="28"/>
        <end position="621"/>
    </location>
</feature>
<accession>A0A1T4XNV6</accession>
<dbReference type="OrthoDB" id="1743680at2"/>
<feature type="signal peptide" evidence="1">
    <location>
        <begin position="1"/>
        <end position="27"/>
    </location>
</feature>
<keyword evidence="1" id="KW-0732">Signal</keyword>
<dbReference type="EMBL" id="FUYH01000011">
    <property type="protein sequence ID" value="SKA91234.1"/>
    <property type="molecule type" value="Genomic_DNA"/>
</dbReference>
<dbReference type="RefSeq" id="WP_078696674.1">
    <property type="nucleotide sequence ID" value="NZ_FUYH01000011.1"/>
</dbReference>
<dbReference type="Proteomes" id="UP000190105">
    <property type="component" value="Unassembled WGS sequence"/>
</dbReference>
<name>A0A1T4XNV6_9CLOT</name>
<protein>
    <submittedName>
        <fullName evidence="2">Uncharacterized protein</fullName>
    </submittedName>
</protein>